<proteinExistence type="predicted"/>
<organism evidence="1 2">
    <name type="scientific">Streptacidiphilus alkalitolerans</name>
    <dbReference type="NCBI Taxonomy" id="3342712"/>
    <lineage>
        <taxon>Bacteria</taxon>
        <taxon>Bacillati</taxon>
        <taxon>Actinomycetota</taxon>
        <taxon>Actinomycetes</taxon>
        <taxon>Kitasatosporales</taxon>
        <taxon>Streptomycetaceae</taxon>
        <taxon>Streptacidiphilus</taxon>
    </lineage>
</organism>
<reference evidence="1 2" key="1">
    <citation type="submission" date="2024-09" db="EMBL/GenBank/DDBJ databases">
        <authorList>
            <person name="Lee S.D."/>
        </authorList>
    </citation>
    <scope>NUCLEOTIDE SEQUENCE [LARGE SCALE GENOMIC DNA]</scope>
    <source>
        <strain evidence="1 2">N1-3</strain>
    </source>
</reference>
<protein>
    <submittedName>
        <fullName evidence="1">Uncharacterized protein</fullName>
    </submittedName>
</protein>
<dbReference type="Proteomes" id="UP001592530">
    <property type="component" value="Unassembled WGS sequence"/>
</dbReference>
<evidence type="ECO:0000313" key="1">
    <source>
        <dbReference type="EMBL" id="MFC1436194.1"/>
    </source>
</evidence>
<dbReference type="EMBL" id="JBHEZY010000026">
    <property type="protein sequence ID" value="MFC1436194.1"/>
    <property type="molecule type" value="Genomic_DNA"/>
</dbReference>
<accession>A0ABV6XDC8</accession>
<evidence type="ECO:0000313" key="2">
    <source>
        <dbReference type="Proteomes" id="UP001592530"/>
    </source>
</evidence>
<name>A0ABV6XDC8_9ACTN</name>
<dbReference type="RefSeq" id="WP_380559714.1">
    <property type="nucleotide sequence ID" value="NZ_JBHEZY010000026.1"/>
</dbReference>
<sequence length="168" mass="18324">MAIVFMMAVNFGSNAEAARAADQSLNRSLVLTAGSHRLSIYHHVSENPDSNLLTVWTDHRRQRIRLTFAELSEVGHQLYDLLATFHGYTAAACGVEADGDVAFLDELTTDAHGAVRTGGYNGLVLTEAICDHLGLDDTYVPFRPGYRWNPYSGEEPDEGLTPDSLAGL</sequence>
<comment type="caution">
    <text evidence="1">The sequence shown here is derived from an EMBL/GenBank/DDBJ whole genome shotgun (WGS) entry which is preliminary data.</text>
</comment>
<gene>
    <name evidence="1" type="ORF">ACEZDB_36735</name>
</gene>